<feature type="transmembrane region" description="Helical" evidence="7">
    <location>
        <begin position="451"/>
        <end position="473"/>
    </location>
</feature>
<feature type="transmembrane region" description="Helical" evidence="7">
    <location>
        <begin position="160"/>
        <end position="185"/>
    </location>
</feature>
<evidence type="ECO:0000256" key="3">
    <source>
        <dbReference type="ARBA" id="ARBA00022475"/>
    </source>
</evidence>
<reference evidence="8 9" key="1">
    <citation type="submission" date="2018-07" db="EMBL/GenBank/DDBJ databases">
        <authorList>
            <person name="Ye Y."/>
        </authorList>
    </citation>
    <scope>NUCLEOTIDE SEQUENCE [LARGE SCALE GENOMIC DNA]</scope>
    <source>
        <strain evidence="9">H14(2018)</strain>
    </source>
</reference>
<keyword evidence="5 7" id="KW-1133">Transmembrane helix</keyword>
<dbReference type="PANTHER" id="PTHR30193">
    <property type="entry name" value="ABC TRANSPORTER PERMEASE PROTEIN"/>
    <property type="match status" value="1"/>
</dbReference>
<sequence length="567" mass="58538">MSQPAAPQATAPVPPPTPPYRPSRVLIGLALTGPAVIAWVWSYVLPTLSTAARSFQADGPRRSGESVGTANYEAAFTDGVVGQIGFAVLLGLVPLAVALLAAPLLAVLADRAGRAARLVTRGVLALPLAAYAPVAVLLGLRAEGIEDGTLARDLQSPRLFLTSALAQVTFGLVVAVAATLYLSALRRREPGDRPAPAVLAVGGLLTLGVLATALQTYAAPALLTAGGPRGDSATPVFATVQGAFRTMRFGLGSATSTLLLVLLGLLGLAAAGLVLATRLRIEFDGWRDRPAVGAAASSPGRRPLFAALVAVALLVVVGVTVWASLPWLRNSSSGTGRLPAAVETSTVLVNTWLPPLLSTLVAVGVAALAGFGIGALRPLGRFSELLLVPFAPWLFVGVGPLAIAGYERTQESGQLGSFLGLVPPVWLSVPALFAFTLLFRGQHARWRSGGGVGRTLLLPALPMLAVTALPTWLAHAQAPLWAMLVSRGPDSMTAPVLVQMLADRRFGADGGPPLGLVMPLPLLVLFVLLFAALMVGYLERLAIRVGRPTDVQPTPAGADPSVRKVTA</sequence>
<evidence type="ECO:0000256" key="2">
    <source>
        <dbReference type="ARBA" id="ARBA00022448"/>
    </source>
</evidence>
<feature type="transmembrane region" description="Helical" evidence="7">
    <location>
        <begin position="516"/>
        <end position="538"/>
    </location>
</feature>
<evidence type="ECO:0000256" key="1">
    <source>
        <dbReference type="ARBA" id="ARBA00004651"/>
    </source>
</evidence>
<dbReference type="EMBL" id="CP031263">
    <property type="protein sequence ID" value="AXH92799.1"/>
    <property type="molecule type" value="Genomic_DNA"/>
</dbReference>
<dbReference type="AlphaFoldDB" id="A0A6N3K753"/>
<dbReference type="RefSeq" id="WP_114920467.1">
    <property type="nucleotide sequence ID" value="NZ_CP031263.1"/>
</dbReference>
<dbReference type="Proteomes" id="UP000253958">
    <property type="component" value="Chromosome"/>
</dbReference>
<proteinExistence type="predicted"/>
<gene>
    <name evidence="8" type="ORF">DVH21_24310</name>
</gene>
<feature type="transmembrane region" description="Helical" evidence="7">
    <location>
        <begin position="197"/>
        <end position="218"/>
    </location>
</feature>
<comment type="subcellular location">
    <subcellularLocation>
        <location evidence="1">Cell membrane</location>
        <topology evidence="1">Multi-pass membrane protein</topology>
    </subcellularLocation>
</comment>
<feature type="transmembrane region" description="Helical" evidence="7">
    <location>
        <begin position="418"/>
        <end position="439"/>
    </location>
</feature>
<keyword evidence="3" id="KW-1003">Cell membrane</keyword>
<dbReference type="InterPro" id="IPR035906">
    <property type="entry name" value="MetI-like_sf"/>
</dbReference>
<name>A0A6N3K753_9ACTN</name>
<reference evidence="8 9" key="2">
    <citation type="submission" date="2018-08" db="EMBL/GenBank/DDBJ databases">
        <title>Streptomyces kandeliansis sp. nov., an endophytic bacterium isolated from mangrove plant.</title>
        <authorList>
            <person name="Wang R."/>
        </authorList>
    </citation>
    <scope>NUCLEOTIDE SEQUENCE [LARGE SCALE GENOMIC DNA]</scope>
    <source>
        <strain evidence="9">H14(2018)</strain>
    </source>
</reference>
<organism evidence="8 9">
    <name type="scientific">Micromonospora aurantiaca</name>
    <name type="common">nom. illeg.</name>
    <dbReference type="NCBI Taxonomy" id="47850"/>
    <lineage>
        <taxon>Bacteria</taxon>
        <taxon>Bacillati</taxon>
        <taxon>Actinomycetota</taxon>
        <taxon>Actinomycetes</taxon>
        <taxon>Micromonosporales</taxon>
        <taxon>Micromonosporaceae</taxon>
        <taxon>Micromonospora</taxon>
    </lineage>
</organism>
<evidence type="ECO:0000313" key="9">
    <source>
        <dbReference type="Proteomes" id="UP000253958"/>
    </source>
</evidence>
<feature type="transmembrane region" description="Helical" evidence="7">
    <location>
        <begin position="84"/>
        <end position="106"/>
    </location>
</feature>
<feature type="transmembrane region" description="Helical" evidence="7">
    <location>
        <begin position="304"/>
        <end position="325"/>
    </location>
</feature>
<evidence type="ECO:0000313" key="8">
    <source>
        <dbReference type="EMBL" id="AXH92799.1"/>
    </source>
</evidence>
<dbReference type="InterPro" id="IPR051393">
    <property type="entry name" value="ABC_transporter_permease"/>
</dbReference>
<protein>
    <submittedName>
        <fullName evidence="8">Sugar ABC transporter permease</fullName>
    </submittedName>
</protein>
<keyword evidence="6 7" id="KW-0472">Membrane</keyword>
<feature type="transmembrane region" description="Helical" evidence="7">
    <location>
        <begin position="385"/>
        <end position="406"/>
    </location>
</feature>
<feature type="transmembrane region" description="Helical" evidence="7">
    <location>
        <begin position="118"/>
        <end position="140"/>
    </location>
</feature>
<feature type="transmembrane region" description="Helical" evidence="7">
    <location>
        <begin position="257"/>
        <end position="279"/>
    </location>
</feature>
<feature type="transmembrane region" description="Helical" evidence="7">
    <location>
        <begin position="25"/>
        <end position="44"/>
    </location>
</feature>
<keyword evidence="2" id="KW-0813">Transport</keyword>
<dbReference type="PANTHER" id="PTHR30193:SF37">
    <property type="entry name" value="INNER MEMBRANE ABC TRANSPORTER PERMEASE PROTEIN YCJO"/>
    <property type="match status" value="1"/>
</dbReference>
<evidence type="ECO:0000256" key="6">
    <source>
        <dbReference type="ARBA" id="ARBA00023136"/>
    </source>
</evidence>
<keyword evidence="4 7" id="KW-0812">Transmembrane</keyword>
<evidence type="ECO:0000256" key="5">
    <source>
        <dbReference type="ARBA" id="ARBA00022989"/>
    </source>
</evidence>
<evidence type="ECO:0000256" key="7">
    <source>
        <dbReference type="SAM" id="Phobius"/>
    </source>
</evidence>
<feature type="transmembrane region" description="Helical" evidence="7">
    <location>
        <begin position="352"/>
        <end position="373"/>
    </location>
</feature>
<dbReference type="GO" id="GO:0005886">
    <property type="term" value="C:plasma membrane"/>
    <property type="evidence" value="ECO:0007669"/>
    <property type="project" value="UniProtKB-SubCell"/>
</dbReference>
<accession>A0A6N3K753</accession>
<dbReference type="SUPFAM" id="SSF161098">
    <property type="entry name" value="MetI-like"/>
    <property type="match status" value="1"/>
</dbReference>
<evidence type="ECO:0000256" key="4">
    <source>
        <dbReference type="ARBA" id="ARBA00022692"/>
    </source>
</evidence>